<dbReference type="AlphaFoldDB" id="A0AAD8EC70"/>
<reference evidence="1" key="2">
    <citation type="submission" date="2023-05" db="EMBL/GenBank/DDBJ databases">
        <authorList>
            <person name="Fouks B."/>
        </authorList>
    </citation>
    <scope>NUCLEOTIDE SEQUENCE</scope>
    <source>
        <strain evidence="1">Stay&amp;Tobe</strain>
        <tissue evidence="1">Testes</tissue>
    </source>
</reference>
<comment type="caution">
    <text evidence="1">The sequence shown here is derived from an EMBL/GenBank/DDBJ whole genome shotgun (WGS) entry which is preliminary data.</text>
</comment>
<evidence type="ECO:0000313" key="2">
    <source>
        <dbReference type="Proteomes" id="UP001233999"/>
    </source>
</evidence>
<organism evidence="1 2">
    <name type="scientific">Diploptera punctata</name>
    <name type="common">Pacific beetle cockroach</name>
    <dbReference type="NCBI Taxonomy" id="6984"/>
    <lineage>
        <taxon>Eukaryota</taxon>
        <taxon>Metazoa</taxon>
        <taxon>Ecdysozoa</taxon>
        <taxon>Arthropoda</taxon>
        <taxon>Hexapoda</taxon>
        <taxon>Insecta</taxon>
        <taxon>Pterygota</taxon>
        <taxon>Neoptera</taxon>
        <taxon>Polyneoptera</taxon>
        <taxon>Dictyoptera</taxon>
        <taxon>Blattodea</taxon>
        <taxon>Blaberoidea</taxon>
        <taxon>Blaberidae</taxon>
        <taxon>Diplopterinae</taxon>
        <taxon>Diploptera</taxon>
    </lineage>
</organism>
<feature type="non-terminal residue" evidence="1">
    <location>
        <position position="99"/>
    </location>
</feature>
<sequence length="99" mass="11537">EESVHHLNHHYTKYSLILLQLKVSNGNRKCAEYKRVSLNALTGLRERTLQNANKKNNLNFYLELHNGRICIQYGNCHASISRRVIHCKRPIGWLIVKVS</sequence>
<keyword evidence="2" id="KW-1185">Reference proteome</keyword>
<feature type="non-terminal residue" evidence="1">
    <location>
        <position position="1"/>
    </location>
</feature>
<dbReference type="Proteomes" id="UP001233999">
    <property type="component" value="Unassembled WGS sequence"/>
</dbReference>
<name>A0AAD8EC70_DIPPU</name>
<protein>
    <submittedName>
        <fullName evidence="1">Uncharacterized protein</fullName>
    </submittedName>
</protein>
<accession>A0AAD8EC70</accession>
<evidence type="ECO:0000313" key="1">
    <source>
        <dbReference type="EMBL" id="KAJ9584681.1"/>
    </source>
</evidence>
<proteinExistence type="predicted"/>
<dbReference type="EMBL" id="JASPKZ010007374">
    <property type="protein sequence ID" value="KAJ9584681.1"/>
    <property type="molecule type" value="Genomic_DNA"/>
</dbReference>
<gene>
    <name evidence="1" type="ORF">L9F63_020984</name>
</gene>
<reference evidence="1" key="1">
    <citation type="journal article" date="2023" name="IScience">
        <title>Live-bearing cockroach genome reveals convergent evolutionary mechanisms linked to viviparity in insects and beyond.</title>
        <authorList>
            <person name="Fouks B."/>
            <person name="Harrison M.C."/>
            <person name="Mikhailova A.A."/>
            <person name="Marchal E."/>
            <person name="English S."/>
            <person name="Carruthers M."/>
            <person name="Jennings E.C."/>
            <person name="Chiamaka E.L."/>
            <person name="Frigard R.A."/>
            <person name="Pippel M."/>
            <person name="Attardo G.M."/>
            <person name="Benoit J.B."/>
            <person name="Bornberg-Bauer E."/>
            <person name="Tobe S.S."/>
        </authorList>
    </citation>
    <scope>NUCLEOTIDE SEQUENCE</scope>
    <source>
        <strain evidence="1">Stay&amp;Tobe</strain>
    </source>
</reference>